<evidence type="ECO:0000256" key="5">
    <source>
        <dbReference type="ARBA" id="ARBA00022679"/>
    </source>
</evidence>
<keyword evidence="8" id="KW-0732">Signal</keyword>
<dbReference type="InterPro" id="IPR013083">
    <property type="entry name" value="Znf_RING/FYVE/PHD"/>
</dbReference>
<evidence type="ECO:0000256" key="11">
    <source>
        <dbReference type="ARBA" id="ARBA00022833"/>
    </source>
</evidence>
<evidence type="ECO:0000256" key="14">
    <source>
        <dbReference type="ARBA" id="ARBA00024209"/>
    </source>
</evidence>
<sequence length="566" mass="62368">MSAVQPSAARVDLKSGFLSVLWTDTKKSNNPQASLIPIRRSFIVIHSEYEPKDAARTIPDPAFCSLTGPQVRFPFRIVDRQPSQCGFPGFDLSCNEKNQTILKLPSFRSFIVRSISYAAQVINVDPDFCGPERLSGTHIAYSPFVYTFSESYTFYNCSSHNVSSGISTMPMISFPCLGSVNHSVFAIKTSWSLYTYIPPSCKEITRIWIPNNGYGDIRSEFTLTWFRPYCRYCEVNGKTCGFKNDYGETNCIASSSSSSNGGISRGAKYGLILGVGIPGLVFLIGLANYIIGKVGNYNQDQRQNIELLSNAITRRPPSTTGLDRSTIESYPRTVLGENCELPKDHGTCAICLSDYKPKDAVRTIPECNHYFHADCIDEWLKLNVTCPVCRKSPQSSSLVTPCSSVSSSIPRGAKYGIIIGIGVPALVSIFGLICYVFSKTRNYNHRQSIDLFSIAITPQPPSTTGLDRPTIESYPKILLGESCKLPNADATCAIYLSDYKPKEEVRSIPDPSAARMSAVQPSCSLGGPQIRFPFRLVDRQPSRCGFPGFDYTCSGKNQTILKLPSS</sequence>
<dbReference type="SMART" id="SM00184">
    <property type="entry name" value="RING"/>
    <property type="match status" value="1"/>
</dbReference>
<gene>
    <name evidence="18" type="ORF">CTI12_AA627610</name>
</gene>
<evidence type="ECO:0000256" key="12">
    <source>
        <dbReference type="ARBA" id="ARBA00022989"/>
    </source>
</evidence>
<dbReference type="GO" id="GO:0061630">
    <property type="term" value="F:ubiquitin protein ligase activity"/>
    <property type="evidence" value="ECO:0007669"/>
    <property type="project" value="UniProtKB-EC"/>
</dbReference>
<organism evidence="18 19">
    <name type="scientific">Artemisia annua</name>
    <name type="common">Sweet wormwood</name>
    <dbReference type="NCBI Taxonomy" id="35608"/>
    <lineage>
        <taxon>Eukaryota</taxon>
        <taxon>Viridiplantae</taxon>
        <taxon>Streptophyta</taxon>
        <taxon>Embryophyta</taxon>
        <taxon>Tracheophyta</taxon>
        <taxon>Spermatophyta</taxon>
        <taxon>Magnoliopsida</taxon>
        <taxon>eudicotyledons</taxon>
        <taxon>Gunneridae</taxon>
        <taxon>Pentapetalae</taxon>
        <taxon>asterids</taxon>
        <taxon>campanulids</taxon>
        <taxon>Asterales</taxon>
        <taxon>Asteraceae</taxon>
        <taxon>Asteroideae</taxon>
        <taxon>Anthemideae</taxon>
        <taxon>Artemisiinae</taxon>
        <taxon>Artemisia</taxon>
    </lineage>
</organism>
<keyword evidence="5" id="KW-0808">Transferase</keyword>
<dbReference type="EC" id="2.3.2.27" evidence="4"/>
<dbReference type="EMBL" id="PKPP01027702">
    <property type="protein sequence ID" value="PWA27937.1"/>
    <property type="molecule type" value="Genomic_DNA"/>
</dbReference>
<feature type="transmembrane region" description="Helical" evidence="16">
    <location>
        <begin position="269"/>
        <end position="291"/>
    </location>
</feature>
<dbReference type="InterPro" id="IPR025287">
    <property type="entry name" value="WAK_GUB"/>
</dbReference>
<evidence type="ECO:0000256" key="16">
    <source>
        <dbReference type="SAM" id="Phobius"/>
    </source>
</evidence>
<dbReference type="CDD" id="cd16461">
    <property type="entry name" value="RING-H2_EL5-like"/>
    <property type="match status" value="1"/>
</dbReference>
<feature type="domain" description="RING-type" evidence="17">
    <location>
        <begin position="348"/>
        <end position="390"/>
    </location>
</feature>
<dbReference type="Proteomes" id="UP000245207">
    <property type="component" value="Unassembled WGS sequence"/>
</dbReference>
<dbReference type="PANTHER" id="PTHR46279">
    <property type="entry name" value="RING/U-BOX SUPERFAMILY PROTEIN"/>
    <property type="match status" value="1"/>
</dbReference>
<comment type="caution">
    <text evidence="18">The sequence shown here is derived from an EMBL/GenBank/DDBJ whole genome shotgun (WGS) entry which is preliminary data.</text>
</comment>
<keyword evidence="13 16" id="KW-0472">Membrane</keyword>
<dbReference type="PANTHER" id="PTHR46279:SF31">
    <property type="entry name" value="RING-H2 FINGER PROTEIN ATL20-LIKE ISOFORM X1"/>
    <property type="match status" value="1"/>
</dbReference>
<keyword evidence="9 15" id="KW-0863">Zinc-finger</keyword>
<evidence type="ECO:0000256" key="3">
    <source>
        <dbReference type="ARBA" id="ARBA00004906"/>
    </source>
</evidence>
<comment type="catalytic activity">
    <reaction evidence="1">
        <text>S-ubiquitinyl-[E2 ubiquitin-conjugating enzyme]-L-cysteine + [acceptor protein]-L-lysine = [E2 ubiquitin-conjugating enzyme]-L-cysteine + N(6)-ubiquitinyl-[acceptor protein]-L-lysine.</text>
        <dbReference type="EC" id="2.3.2.27"/>
    </reaction>
</comment>
<feature type="transmembrane region" description="Helical" evidence="16">
    <location>
        <begin position="415"/>
        <end position="437"/>
    </location>
</feature>
<dbReference type="GO" id="GO:0008270">
    <property type="term" value="F:zinc ion binding"/>
    <property type="evidence" value="ECO:0007669"/>
    <property type="project" value="UniProtKB-KW"/>
</dbReference>
<dbReference type="OrthoDB" id="8062037at2759"/>
<dbReference type="STRING" id="35608.A0A2U1K9W4"/>
<comment type="similarity">
    <text evidence="14">Belongs to the RING-type zinc finger family. ATL subfamily.</text>
</comment>
<dbReference type="PROSITE" id="PS50089">
    <property type="entry name" value="ZF_RING_2"/>
    <property type="match status" value="1"/>
</dbReference>
<comment type="pathway">
    <text evidence="3">Protein modification; protein ubiquitination.</text>
</comment>
<evidence type="ECO:0000256" key="1">
    <source>
        <dbReference type="ARBA" id="ARBA00000900"/>
    </source>
</evidence>
<evidence type="ECO:0000313" key="18">
    <source>
        <dbReference type="EMBL" id="PWA27937.1"/>
    </source>
</evidence>
<evidence type="ECO:0000259" key="17">
    <source>
        <dbReference type="PROSITE" id="PS50089"/>
    </source>
</evidence>
<dbReference type="Pfam" id="PF13947">
    <property type="entry name" value="GUB_WAK_bind"/>
    <property type="match status" value="2"/>
</dbReference>
<proteinExistence type="inferred from homology"/>
<keyword evidence="19" id="KW-1185">Reference proteome</keyword>
<protein>
    <recommendedName>
        <fullName evidence="4">RING-type E3 ubiquitin transferase</fullName>
        <ecNumber evidence="4">2.3.2.27</ecNumber>
    </recommendedName>
</protein>
<evidence type="ECO:0000256" key="7">
    <source>
        <dbReference type="ARBA" id="ARBA00022723"/>
    </source>
</evidence>
<keyword evidence="7" id="KW-0479">Metal-binding</keyword>
<dbReference type="InterPro" id="IPR001841">
    <property type="entry name" value="Znf_RING"/>
</dbReference>
<evidence type="ECO:0000256" key="13">
    <source>
        <dbReference type="ARBA" id="ARBA00023136"/>
    </source>
</evidence>
<evidence type="ECO:0000256" key="8">
    <source>
        <dbReference type="ARBA" id="ARBA00022729"/>
    </source>
</evidence>
<dbReference type="Gene3D" id="3.30.40.10">
    <property type="entry name" value="Zinc/RING finger domain, C3HC4 (zinc finger)"/>
    <property type="match status" value="1"/>
</dbReference>
<evidence type="ECO:0000256" key="4">
    <source>
        <dbReference type="ARBA" id="ARBA00012483"/>
    </source>
</evidence>
<evidence type="ECO:0000256" key="10">
    <source>
        <dbReference type="ARBA" id="ARBA00022786"/>
    </source>
</evidence>
<keyword evidence="12 16" id="KW-1133">Transmembrane helix</keyword>
<reference evidence="18 19" key="1">
    <citation type="journal article" date="2018" name="Mol. Plant">
        <title>The genome of Artemisia annua provides insight into the evolution of Asteraceae family and artemisinin biosynthesis.</title>
        <authorList>
            <person name="Shen Q."/>
            <person name="Zhang L."/>
            <person name="Liao Z."/>
            <person name="Wang S."/>
            <person name="Yan T."/>
            <person name="Shi P."/>
            <person name="Liu M."/>
            <person name="Fu X."/>
            <person name="Pan Q."/>
            <person name="Wang Y."/>
            <person name="Lv Z."/>
            <person name="Lu X."/>
            <person name="Zhang F."/>
            <person name="Jiang W."/>
            <person name="Ma Y."/>
            <person name="Chen M."/>
            <person name="Hao X."/>
            <person name="Li L."/>
            <person name="Tang Y."/>
            <person name="Lv G."/>
            <person name="Zhou Y."/>
            <person name="Sun X."/>
            <person name="Brodelius P.E."/>
            <person name="Rose J.K.C."/>
            <person name="Tang K."/>
        </authorList>
    </citation>
    <scope>NUCLEOTIDE SEQUENCE [LARGE SCALE GENOMIC DNA]</scope>
    <source>
        <strain evidence="19">cv. Huhao1</strain>
        <tissue evidence="18">Leaf</tissue>
    </source>
</reference>
<evidence type="ECO:0000313" key="19">
    <source>
        <dbReference type="Proteomes" id="UP000245207"/>
    </source>
</evidence>
<accession>A0A2U1K9W4</accession>
<dbReference type="Pfam" id="PF13639">
    <property type="entry name" value="zf-RING_2"/>
    <property type="match status" value="1"/>
</dbReference>
<comment type="subcellular location">
    <subcellularLocation>
        <location evidence="2">Membrane</location>
        <topology evidence="2">Single-pass membrane protein</topology>
    </subcellularLocation>
</comment>
<keyword evidence="10" id="KW-0833">Ubl conjugation pathway</keyword>
<keyword evidence="11" id="KW-0862">Zinc</keyword>
<dbReference type="GO" id="GO:0030247">
    <property type="term" value="F:polysaccharide binding"/>
    <property type="evidence" value="ECO:0007669"/>
    <property type="project" value="InterPro"/>
</dbReference>
<evidence type="ECO:0000256" key="2">
    <source>
        <dbReference type="ARBA" id="ARBA00004167"/>
    </source>
</evidence>
<evidence type="ECO:0000256" key="6">
    <source>
        <dbReference type="ARBA" id="ARBA00022692"/>
    </source>
</evidence>
<name>A0A2U1K9W4_ARTAN</name>
<dbReference type="SUPFAM" id="SSF57850">
    <property type="entry name" value="RING/U-box"/>
    <property type="match status" value="1"/>
</dbReference>
<evidence type="ECO:0000256" key="15">
    <source>
        <dbReference type="PROSITE-ProRule" id="PRU00175"/>
    </source>
</evidence>
<keyword evidence="6 16" id="KW-0812">Transmembrane</keyword>
<dbReference type="InterPro" id="IPR046948">
    <property type="entry name" value="ATL20-22-like"/>
</dbReference>
<dbReference type="GO" id="GO:0016020">
    <property type="term" value="C:membrane"/>
    <property type="evidence" value="ECO:0007669"/>
    <property type="project" value="UniProtKB-SubCell"/>
</dbReference>
<evidence type="ECO:0000256" key="9">
    <source>
        <dbReference type="ARBA" id="ARBA00022771"/>
    </source>
</evidence>
<dbReference type="AlphaFoldDB" id="A0A2U1K9W4"/>